<keyword evidence="3" id="KW-1185">Reference proteome</keyword>
<organism evidence="2 3">
    <name type="scientific">Nostoc favosum CHAB5714</name>
    <dbReference type="NCBI Taxonomy" id="2780399"/>
    <lineage>
        <taxon>Bacteria</taxon>
        <taxon>Bacillati</taxon>
        <taxon>Cyanobacteriota</taxon>
        <taxon>Cyanophyceae</taxon>
        <taxon>Nostocales</taxon>
        <taxon>Nostocaceae</taxon>
        <taxon>Nostoc</taxon>
        <taxon>Nostoc favosum</taxon>
    </lineage>
</organism>
<dbReference type="Proteomes" id="UP001199525">
    <property type="component" value="Unassembled WGS sequence"/>
</dbReference>
<protein>
    <submittedName>
        <fullName evidence="2">Glycosyltransferase</fullName>
        <ecNumber evidence="2">2.4.-.-</ecNumber>
    </submittedName>
</protein>
<dbReference type="Gene3D" id="3.90.550.10">
    <property type="entry name" value="Spore Coat Polysaccharide Biosynthesis Protein SpsA, Chain A"/>
    <property type="match status" value="1"/>
</dbReference>
<gene>
    <name evidence="2" type="ORF">LC586_34040</name>
</gene>
<dbReference type="SUPFAM" id="SSF53448">
    <property type="entry name" value="Nucleotide-diphospho-sugar transferases"/>
    <property type="match status" value="1"/>
</dbReference>
<dbReference type="EC" id="2.4.-.-" evidence="2"/>
<dbReference type="EMBL" id="JAIVFQ010000106">
    <property type="protein sequence ID" value="MCC5604057.1"/>
    <property type="molecule type" value="Genomic_DNA"/>
</dbReference>
<dbReference type="Pfam" id="PF00535">
    <property type="entry name" value="Glycos_transf_2"/>
    <property type="match status" value="1"/>
</dbReference>
<keyword evidence="2" id="KW-0328">Glycosyltransferase</keyword>
<name>A0ABS8IKM8_9NOSO</name>
<dbReference type="PANTHER" id="PTHR43685:SF2">
    <property type="entry name" value="GLYCOSYLTRANSFERASE 2-LIKE DOMAIN-CONTAINING PROTEIN"/>
    <property type="match status" value="1"/>
</dbReference>
<dbReference type="InterPro" id="IPR029044">
    <property type="entry name" value="Nucleotide-diphossugar_trans"/>
</dbReference>
<keyword evidence="2" id="KW-0808">Transferase</keyword>
<reference evidence="2 3" key="1">
    <citation type="journal article" date="2021" name="Microorganisms">
        <title>Genome Evolution of Filamentous Cyanobacterium Nostoc Species: From Facultative Symbiosis to Free Living.</title>
        <authorList>
            <person name="Huo D."/>
            <person name="Li H."/>
            <person name="Cai F."/>
            <person name="Guo X."/>
            <person name="Qiao Z."/>
            <person name="Wang W."/>
            <person name="Yu G."/>
            <person name="Li R."/>
        </authorList>
    </citation>
    <scope>NUCLEOTIDE SEQUENCE [LARGE SCALE GENOMIC DNA]</scope>
    <source>
        <strain evidence="2 3">CHAB 5714</strain>
    </source>
</reference>
<evidence type="ECO:0000313" key="2">
    <source>
        <dbReference type="EMBL" id="MCC5604057.1"/>
    </source>
</evidence>
<dbReference type="RefSeq" id="WP_229489878.1">
    <property type="nucleotide sequence ID" value="NZ_JAIVFQ010000106.1"/>
</dbReference>
<proteinExistence type="predicted"/>
<feature type="domain" description="Glycosyltransferase 2-like" evidence="1">
    <location>
        <begin position="19"/>
        <end position="152"/>
    </location>
</feature>
<dbReference type="GO" id="GO:0016757">
    <property type="term" value="F:glycosyltransferase activity"/>
    <property type="evidence" value="ECO:0007669"/>
    <property type="project" value="UniProtKB-KW"/>
</dbReference>
<sequence length="344" mass="38734">MNHQPVDATTATSFLPMVSVVVPIYNGEADLPELINCLLSQTYPKDRVEYLLVDNNSSDRTLTILKTSAENCPITIRPLSENLIQSSYSARNTGIRAATGEIIVFTDADCRPQPQWLHTLIQPFVNKEVVIVAGEILALPGITLLEQHADRQETLSQKHTLNHSFRPYGQTANLAIRRNALEKAGLFRPYLTTGGDADICWRILGENIGRLEFAPNAIVQHRHRNTLKELQSQWRRYGRSNRYLHELHGVDLMRDITLKECGYRLARWLLKEIPRDMKKALAQPALLYETLRERQSSVTTAGIAGKATLVDLLNTPIGLFTAWARAAGQRDAKLPENAKIIDRL</sequence>
<evidence type="ECO:0000313" key="3">
    <source>
        <dbReference type="Proteomes" id="UP001199525"/>
    </source>
</evidence>
<comment type="caution">
    <text evidence="2">The sequence shown here is derived from an EMBL/GenBank/DDBJ whole genome shotgun (WGS) entry which is preliminary data.</text>
</comment>
<dbReference type="InterPro" id="IPR050834">
    <property type="entry name" value="Glycosyltransf_2"/>
</dbReference>
<dbReference type="InterPro" id="IPR001173">
    <property type="entry name" value="Glyco_trans_2-like"/>
</dbReference>
<accession>A0ABS8IKM8</accession>
<evidence type="ECO:0000259" key="1">
    <source>
        <dbReference type="Pfam" id="PF00535"/>
    </source>
</evidence>
<dbReference type="PANTHER" id="PTHR43685">
    <property type="entry name" value="GLYCOSYLTRANSFERASE"/>
    <property type="match status" value="1"/>
</dbReference>